<dbReference type="InterPro" id="IPR013728">
    <property type="entry name" value="BT_3987-like_N"/>
</dbReference>
<evidence type="ECO:0000259" key="1">
    <source>
        <dbReference type="Pfam" id="PF08522"/>
    </source>
</evidence>
<accession>A0A386HM71</accession>
<dbReference type="OrthoDB" id="1150003at2"/>
<reference evidence="2 3" key="1">
    <citation type="submission" date="2018-09" db="EMBL/GenBank/DDBJ databases">
        <title>Arachidicoccus sp. nov., a bacterium isolated from soil.</title>
        <authorList>
            <person name="Weon H.-Y."/>
            <person name="Kwon S.-W."/>
            <person name="Lee S.A."/>
        </authorList>
    </citation>
    <scope>NUCLEOTIDE SEQUENCE [LARGE SCALE GENOMIC DNA]</scope>
    <source>
        <strain evidence="2 3">KIS59-12</strain>
    </source>
</reference>
<sequence>MAMNKRIFIITISALCLGLVIFVGCKQDFIQGVKTVETGKVYFPGADSISGGVIPVVNNYVIDTSANAIGFPVKIYRGGFSDNTNFTVNVSVDNSAISGLMQSGKLPTNTVALSPDDYILNPTDTISLGSGGTMTGEITPLVKNSSLEKYSGKVVALGLTISGSSKFDVNAEMNKVVIYFPVDSLLGQIYFTNAGQTNNLVSVIKNYVFDSAAHTVNFSLPIARAGVADMSAFTANLSVDNSAIAGLVNNGNLPANTVALSPGDYTLNQNINLTVSNGMLMGIAMPKINVASIEQYSGKVAALGITITSSSKYMINPERSTVIIYFNVDDILNIVAPRVNLLDFSKWTPVKLSIPTTVTATINPSDNSIWFQGGTGGYDQAGVYQAIQVKANLPYKVDMNVEGSGANNVWFEIWISSKQPVDGQDVTASWDPTAKTLLGINTWDGCGKSAFNGLLSQIQCEVKVGQGTITFPTSGTYYITIKSGGNDLGTTGIKATNIYFK</sequence>
<evidence type="ECO:0000313" key="3">
    <source>
        <dbReference type="Proteomes" id="UP000266118"/>
    </source>
</evidence>
<dbReference type="Proteomes" id="UP000266118">
    <property type="component" value="Chromosome"/>
</dbReference>
<dbReference type="PROSITE" id="PS51257">
    <property type="entry name" value="PROKAR_LIPOPROTEIN"/>
    <property type="match status" value="1"/>
</dbReference>
<gene>
    <name evidence="2" type="ORF">D6B99_01780</name>
</gene>
<dbReference type="Pfam" id="PF08522">
    <property type="entry name" value="BT_3987-like_N"/>
    <property type="match status" value="1"/>
</dbReference>
<dbReference type="AlphaFoldDB" id="A0A386HM71"/>
<dbReference type="KEGG" id="ark:D6B99_01780"/>
<proteinExistence type="predicted"/>
<name>A0A386HM71_9BACT</name>
<dbReference type="EMBL" id="CP032489">
    <property type="protein sequence ID" value="AYD46454.1"/>
    <property type="molecule type" value="Genomic_DNA"/>
</dbReference>
<keyword evidence="3" id="KW-1185">Reference proteome</keyword>
<organism evidence="2 3">
    <name type="scientific">Arachidicoccus soli</name>
    <dbReference type="NCBI Taxonomy" id="2341117"/>
    <lineage>
        <taxon>Bacteria</taxon>
        <taxon>Pseudomonadati</taxon>
        <taxon>Bacteroidota</taxon>
        <taxon>Chitinophagia</taxon>
        <taxon>Chitinophagales</taxon>
        <taxon>Chitinophagaceae</taxon>
        <taxon>Arachidicoccus</taxon>
    </lineage>
</organism>
<feature type="domain" description="BT-3987-like N-terminal" evidence="1">
    <location>
        <begin position="41"/>
        <end position="166"/>
    </location>
</feature>
<evidence type="ECO:0000313" key="2">
    <source>
        <dbReference type="EMBL" id="AYD46454.1"/>
    </source>
</evidence>
<protein>
    <submittedName>
        <fullName evidence="2">DUF1735 domain-containing protein</fullName>
    </submittedName>
</protein>